<feature type="active site" evidence="2">
    <location>
        <position position="701"/>
    </location>
</feature>
<dbReference type="RefSeq" id="WP_079588801.1">
    <property type="nucleotide sequence ID" value="NZ_FUYN01000001.1"/>
</dbReference>
<gene>
    <name evidence="5" type="ORF">SAMN02745120_0868</name>
</gene>
<dbReference type="Pfam" id="PF20436">
    <property type="entry name" value="LonB_AAA-LID"/>
    <property type="match status" value="1"/>
</dbReference>
<comment type="similarity">
    <text evidence="2">Belongs to the peptidase S16 family.</text>
</comment>
<dbReference type="GO" id="GO:0004252">
    <property type="term" value="F:serine-type endopeptidase activity"/>
    <property type="evidence" value="ECO:0007669"/>
    <property type="project" value="UniProtKB-UniRule"/>
</dbReference>
<dbReference type="InterPro" id="IPR027417">
    <property type="entry name" value="P-loop_NTPase"/>
</dbReference>
<dbReference type="GO" id="GO:0004176">
    <property type="term" value="F:ATP-dependent peptidase activity"/>
    <property type="evidence" value="ECO:0007669"/>
    <property type="project" value="UniProtKB-UniRule"/>
</dbReference>
<sequence>MPVDISKWRLEPRDLKLKYNMDDFDFKSTQDLKPLKGIIGQERAAEALNFGLKMKAKGYNIFVAGISGTGRSSYTYSMVSKVAQTKKNNKDYVYVYNFKNPDEPKAISFQAGEAKHFQKDMDTVVDKLYEEIPKVFTSREYELRNNEIAQKYERMGQNLIEELNEFAKDRGFFFQQGNQGLLTIPLKEDGSLMSDEEYNNLSEDEFARLRDKSQDLNKEVTEYMNRMRNLEQKLREKIIELDRKTGERVISFFFDDIVEKYSANEKVILHINDLKEDMVEHINKFKGQQKASANPFSIQKEDPKKFFERYKVNLFIDNSDRIGAPIVNETNPTYYNLTGMMEYKNEMGFLTTSFMDIKPGALHKANGGFLILNVKDLFSHQFAWEGLKRSLKTNKVTIETLNKQYGYIVTATLKPEPIDMDLKVILIGDYYTYSVLFSYDEDFRKLFRIMADFDVEMQRSSENVYKFARSIATQCEEKGLKHFSKEAVEKVVEYSSRLADSKDKLSSRYNQLVEILYEADALSDETSVFVTAQDVQRAINAKRYRNNKYEEKLNEMYEDGTLLIDIDGEKIGQINGLAVMGTGEYSFGKPARITASSYKGKAGIINVEREVRRSGSSHDKGVLILSGYIGEKYAKETTLSVTTSITFEQNYSGIDGDSASSTELYVILSSIAQIPIKQYIAVTGSISQKGEIQPIGGVNEKIEGFFDVCMLKGLTGNQGVIIPKQNVKNLMLKDEVVEAVQKGEFHIYSISNVEEGLEILTGLSHDEIEEKIHEGLKYYEEKEEAKDSEDEE</sequence>
<dbReference type="Gene3D" id="3.40.50.300">
    <property type="entry name" value="P-loop containing nucleotide triphosphate hydrolases"/>
    <property type="match status" value="2"/>
</dbReference>
<dbReference type="SUPFAM" id="SSF54211">
    <property type="entry name" value="Ribosomal protein S5 domain 2-like"/>
    <property type="match status" value="1"/>
</dbReference>
<dbReference type="InterPro" id="IPR027065">
    <property type="entry name" value="Lon_Prtase"/>
</dbReference>
<dbReference type="GO" id="GO:0030163">
    <property type="term" value="P:protein catabolic process"/>
    <property type="evidence" value="ECO:0007669"/>
    <property type="project" value="InterPro"/>
</dbReference>
<dbReference type="AlphaFoldDB" id="A0A1T5A8C1"/>
<keyword evidence="3" id="KW-0175">Coiled coil</keyword>
<dbReference type="InterPro" id="IPR014721">
    <property type="entry name" value="Ribsml_uS5_D2-typ_fold_subgr"/>
</dbReference>
<evidence type="ECO:0000256" key="1">
    <source>
        <dbReference type="ARBA" id="ARBA00022670"/>
    </source>
</evidence>
<dbReference type="InterPro" id="IPR008269">
    <property type="entry name" value="Lon_proteolytic"/>
</dbReference>
<keyword evidence="2" id="KW-0720">Serine protease</keyword>
<evidence type="ECO:0000256" key="2">
    <source>
        <dbReference type="PROSITE-ProRule" id="PRU01122"/>
    </source>
</evidence>
<dbReference type="Pfam" id="PF13654">
    <property type="entry name" value="AAA_32"/>
    <property type="match status" value="1"/>
</dbReference>
<evidence type="ECO:0000259" key="4">
    <source>
        <dbReference type="PROSITE" id="PS51786"/>
    </source>
</evidence>
<evidence type="ECO:0000256" key="3">
    <source>
        <dbReference type="SAM" id="Coils"/>
    </source>
</evidence>
<dbReference type="Pfam" id="PF05362">
    <property type="entry name" value="Lon_C"/>
    <property type="match status" value="1"/>
</dbReference>
<dbReference type="GO" id="GO:0006508">
    <property type="term" value="P:proteolysis"/>
    <property type="evidence" value="ECO:0007669"/>
    <property type="project" value="UniProtKB-KW"/>
</dbReference>
<comment type="catalytic activity">
    <reaction evidence="2">
        <text>Hydrolysis of proteins in presence of ATP.</text>
        <dbReference type="EC" id="3.4.21.53"/>
    </reaction>
</comment>
<organism evidence="5 6">
    <name type="scientific">Acetoanaerobium noterae</name>
    <dbReference type="NCBI Taxonomy" id="745369"/>
    <lineage>
        <taxon>Bacteria</taxon>
        <taxon>Bacillati</taxon>
        <taxon>Bacillota</taxon>
        <taxon>Clostridia</taxon>
        <taxon>Peptostreptococcales</taxon>
        <taxon>Filifactoraceae</taxon>
        <taxon>Acetoanaerobium</taxon>
    </lineage>
</organism>
<reference evidence="6" key="1">
    <citation type="submission" date="2017-02" db="EMBL/GenBank/DDBJ databases">
        <authorList>
            <person name="Varghese N."/>
            <person name="Submissions S."/>
        </authorList>
    </citation>
    <scope>NUCLEOTIDE SEQUENCE [LARGE SCALE GENOMIC DNA]</scope>
    <source>
        <strain evidence="6">ATCC 35199</strain>
    </source>
</reference>
<dbReference type="OrthoDB" id="9758568at2"/>
<feature type="coiled-coil region" evidence="3">
    <location>
        <begin position="199"/>
        <end position="247"/>
    </location>
</feature>
<feature type="domain" description="Lon proteolytic" evidence="4">
    <location>
        <begin position="568"/>
        <end position="763"/>
    </location>
</feature>
<evidence type="ECO:0000313" key="5">
    <source>
        <dbReference type="EMBL" id="SKB31272.1"/>
    </source>
</evidence>
<dbReference type="EMBL" id="FUYN01000001">
    <property type="protein sequence ID" value="SKB31272.1"/>
    <property type="molecule type" value="Genomic_DNA"/>
</dbReference>
<keyword evidence="6" id="KW-1185">Reference proteome</keyword>
<keyword evidence="1 2" id="KW-0645">Protease</keyword>
<dbReference type="Gene3D" id="3.30.230.10">
    <property type="match status" value="1"/>
</dbReference>
<feature type="active site" evidence="2">
    <location>
        <position position="658"/>
    </location>
</feature>
<dbReference type="InterPro" id="IPR041699">
    <property type="entry name" value="AAA_32"/>
</dbReference>
<dbReference type="EC" id="3.4.21.53" evidence="2"/>
<evidence type="ECO:0000313" key="6">
    <source>
        <dbReference type="Proteomes" id="UP000243406"/>
    </source>
</evidence>
<name>A0A1T5A8C1_9FIRM</name>
<keyword evidence="2" id="KW-0378">Hydrolase</keyword>
<dbReference type="GO" id="GO:0005524">
    <property type="term" value="F:ATP binding"/>
    <property type="evidence" value="ECO:0007669"/>
    <property type="project" value="InterPro"/>
</dbReference>
<dbReference type="PANTHER" id="PTHR10046">
    <property type="entry name" value="ATP DEPENDENT LON PROTEASE FAMILY MEMBER"/>
    <property type="match status" value="1"/>
</dbReference>
<accession>A0A1T5A8C1</accession>
<dbReference type="Gene3D" id="1.10.8.60">
    <property type="match status" value="1"/>
</dbReference>
<dbReference type="PROSITE" id="PS51786">
    <property type="entry name" value="LON_PROTEOLYTIC"/>
    <property type="match status" value="1"/>
</dbReference>
<dbReference type="Proteomes" id="UP000243406">
    <property type="component" value="Unassembled WGS sequence"/>
</dbReference>
<protein>
    <recommendedName>
        <fullName evidence="2">endopeptidase La</fullName>
        <ecNumber evidence="2">3.4.21.53</ecNumber>
    </recommendedName>
</protein>
<dbReference type="InterPro" id="IPR046843">
    <property type="entry name" value="LonB_AAA-LID"/>
</dbReference>
<proteinExistence type="inferred from homology"/>
<dbReference type="InterPro" id="IPR020568">
    <property type="entry name" value="Ribosomal_Su5_D2-typ_SF"/>
</dbReference>
<dbReference type="InterPro" id="IPR046844">
    <property type="entry name" value="Lon-like_helical"/>
</dbReference>
<dbReference type="Pfam" id="PF20437">
    <property type="entry name" value="LonC_helical"/>
    <property type="match status" value="1"/>
</dbReference>
<dbReference type="PRINTS" id="PR00830">
    <property type="entry name" value="ENDOLAPTASE"/>
</dbReference>